<sequence length="791" mass="85757">MLARRRPGRGVSIAVIVSAALTALVTLVLVAFAAFFYQSERDQRWAQLHKALAVSADELAVAVELPVWNFDESQILAIMKSSLNNHELYASVVAPASGKRRYILSRNGAGSFDSGAALPADPELLLERRAIVVAGQQVGSVSVYASPAQLRAELRQRLLAIVGMIFVLDLTLVLGVCLLLWFLMLKPLTAVGQYAAAVMAGRDADAAVPQRVWFFGELKALNRTIRAMIALLDSRYQAMHRSEERLQMATIAASIGIWDWNVRSNELNGDEQMLRLYRADADAAPDMLEVWSGALLQADRVPTMRALGAALRGEDEFDVEFRIVWPDGSVRHIKADAVIFRDADGQPVRMIGTNYDITEHKEAEQELLRHRHHLEELVDERTRALSVAVEQAQAANRAKSVFLANMSHELRTPLNSVIGFSRLMADSTHMLDDEKRNLAIIHRSGNHLLTLINDILELSKIEAGRLSAQTEVAGLDGLLQEVMDMVSVRAVQAGIALRLDAAGLPAAARLDATKLRQVLLNLMSNAVKFGLRGAVTLQARGAALGGEQWELQFAVSDEGVGIAAADQQRIFEPFIQADGAKEGTGLGLTISREFVRLMGGELSLESAPGQGAVFRFAIPVQAASAAAPAPASEVAGLAPPQRGKRILVVDDNADGRELLDKLLAPLGFAVEHAADGAAALAAIAAWRPELVFMDWRMPGLDGLEVTRRVRAHAALAQPRIVMLTASAFEEEKQAALAAGADEFLRKPVERAQLYQALERQLQLRFLRRAAAAAPAPRAPLRGADLAALAPA</sequence>
<feature type="domain" description="Histidine kinase" evidence="8">
    <location>
        <begin position="405"/>
        <end position="622"/>
    </location>
</feature>
<dbReference type="EC" id="2.7.13.3" evidence="2"/>
<dbReference type="SUPFAM" id="SSF55874">
    <property type="entry name" value="ATPase domain of HSP90 chaperone/DNA topoisomerase II/histidine kinase"/>
    <property type="match status" value="1"/>
</dbReference>
<dbReference type="InterPro" id="IPR011006">
    <property type="entry name" value="CheY-like_superfamily"/>
</dbReference>
<evidence type="ECO:0000259" key="8">
    <source>
        <dbReference type="PROSITE" id="PS50109"/>
    </source>
</evidence>
<feature type="domain" description="PAC" evidence="10">
    <location>
        <begin position="317"/>
        <end position="369"/>
    </location>
</feature>
<evidence type="ECO:0000259" key="10">
    <source>
        <dbReference type="PROSITE" id="PS50113"/>
    </source>
</evidence>
<dbReference type="InterPro" id="IPR035965">
    <property type="entry name" value="PAS-like_dom_sf"/>
</dbReference>
<keyword evidence="3 6" id="KW-0597">Phosphoprotein</keyword>
<feature type="modified residue" description="4-aspartylphosphate" evidence="6">
    <location>
        <position position="694"/>
    </location>
</feature>
<dbReference type="PANTHER" id="PTHR43047">
    <property type="entry name" value="TWO-COMPONENT HISTIDINE PROTEIN KINASE"/>
    <property type="match status" value="1"/>
</dbReference>
<feature type="transmembrane region" description="Helical" evidence="7">
    <location>
        <begin position="158"/>
        <end position="184"/>
    </location>
</feature>
<evidence type="ECO:0000256" key="5">
    <source>
        <dbReference type="ARBA" id="ARBA00022777"/>
    </source>
</evidence>
<dbReference type="InterPro" id="IPR036890">
    <property type="entry name" value="HATPase_C_sf"/>
</dbReference>
<dbReference type="NCBIfam" id="TIGR00229">
    <property type="entry name" value="sensory_box"/>
    <property type="match status" value="1"/>
</dbReference>
<dbReference type="SUPFAM" id="SSF52172">
    <property type="entry name" value="CheY-like"/>
    <property type="match status" value="1"/>
</dbReference>
<dbReference type="PROSITE" id="PS50110">
    <property type="entry name" value="RESPONSE_REGULATORY"/>
    <property type="match status" value="1"/>
</dbReference>
<feature type="domain" description="Response regulatory" evidence="9">
    <location>
        <begin position="645"/>
        <end position="761"/>
    </location>
</feature>
<dbReference type="Pfam" id="PF08447">
    <property type="entry name" value="PAS_3"/>
    <property type="match status" value="1"/>
</dbReference>
<dbReference type="Gene3D" id="2.10.70.100">
    <property type="match status" value="1"/>
</dbReference>
<dbReference type="InterPro" id="IPR004358">
    <property type="entry name" value="Sig_transdc_His_kin-like_C"/>
</dbReference>
<dbReference type="PRINTS" id="PR00344">
    <property type="entry name" value="BCTRLSENSOR"/>
</dbReference>
<comment type="catalytic activity">
    <reaction evidence="1">
        <text>ATP + protein L-histidine = ADP + protein N-phospho-L-histidine.</text>
        <dbReference type="EC" id="2.7.13.3"/>
    </reaction>
</comment>
<dbReference type="PROSITE" id="PS50113">
    <property type="entry name" value="PAC"/>
    <property type="match status" value="1"/>
</dbReference>
<dbReference type="SMART" id="SM00086">
    <property type="entry name" value="PAC"/>
    <property type="match status" value="1"/>
</dbReference>
<gene>
    <name evidence="11" type="ORF">OIK44_25285</name>
</gene>
<dbReference type="RefSeq" id="WP_273674982.1">
    <property type="nucleotide sequence ID" value="NZ_JAQQXR010000022.1"/>
</dbReference>
<evidence type="ECO:0000259" key="9">
    <source>
        <dbReference type="PROSITE" id="PS50110"/>
    </source>
</evidence>
<dbReference type="SMART" id="SM00388">
    <property type="entry name" value="HisKA"/>
    <property type="match status" value="1"/>
</dbReference>
<dbReference type="InterPro" id="IPR005467">
    <property type="entry name" value="His_kinase_dom"/>
</dbReference>
<dbReference type="PANTHER" id="PTHR43047:SF72">
    <property type="entry name" value="OSMOSENSING HISTIDINE PROTEIN KINASE SLN1"/>
    <property type="match status" value="1"/>
</dbReference>
<dbReference type="Gene3D" id="3.30.565.10">
    <property type="entry name" value="Histidine kinase-like ATPase, C-terminal domain"/>
    <property type="match status" value="1"/>
</dbReference>
<dbReference type="InterPro" id="IPR003661">
    <property type="entry name" value="HisK_dim/P_dom"/>
</dbReference>
<dbReference type="InterPro" id="IPR000700">
    <property type="entry name" value="PAS-assoc_C"/>
</dbReference>
<evidence type="ECO:0000256" key="6">
    <source>
        <dbReference type="PROSITE-ProRule" id="PRU00169"/>
    </source>
</evidence>
<proteinExistence type="predicted"/>
<evidence type="ECO:0000313" key="11">
    <source>
        <dbReference type="EMBL" id="MDC8760905.1"/>
    </source>
</evidence>
<dbReference type="CDD" id="cd00082">
    <property type="entry name" value="HisKA"/>
    <property type="match status" value="1"/>
</dbReference>
<comment type="caution">
    <text evidence="11">The sequence shown here is derived from an EMBL/GenBank/DDBJ whole genome shotgun (WGS) entry which is preliminary data.</text>
</comment>
<dbReference type="CDD" id="cd16922">
    <property type="entry name" value="HATPase_EvgS-ArcB-TorS-like"/>
    <property type="match status" value="1"/>
</dbReference>
<dbReference type="Gene3D" id="1.10.287.130">
    <property type="match status" value="1"/>
</dbReference>
<dbReference type="CDD" id="cd17546">
    <property type="entry name" value="REC_hyHK_CKI1_RcsC-like"/>
    <property type="match status" value="1"/>
</dbReference>
<dbReference type="PROSITE" id="PS50109">
    <property type="entry name" value="HIS_KIN"/>
    <property type="match status" value="1"/>
</dbReference>
<dbReference type="EMBL" id="JAQQXR010000022">
    <property type="protein sequence ID" value="MDC8760905.1"/>
    <property type="molecule type" value="Genomic_DNA"/>
</dbReference>
<keyword evidence="12" id="KW-1185">Reference proteome</keyword>
<evidence type="ECO:0000256" key="2">
    <source>
        <dbReference type="ARBA" id="ARBA00012438"/>
    </source>
</evidence>
<dbReference type="InterPro" id="IPR000014">
    <property type="entry name" value="PAS"/>
</dbReference>
<name>A0ABT5K8D8_9BURK</name>
<dbReference type="Pfam" id="PF02518">
    <property type="entry name" value="HATPase_c"/>
    <property type="match status" value="1"/>
</dbReference>
<dbReference type="Proteomes" id="UP001221208">
    <property type="component" value="Unassembled WGS sequence"/>
</dbReference>
<accession>A0ABT5K8D8</accession>
<keyword evidence="7" id="KW-0472">Membrane</keyword>
<dbReference type="SUPFAM" id="SSF55785">
    <property type="entry name" value="PYP-like sensor domain (PAS domain)"/>
    <property type="match status" value="1"/>
</dbReference>
<dbReference type="SMART" id="SM00448">
    <property type="entry name" value="REC"/>
    <property type="match status" value="1"/>
</dbReference>
<protein>
    <recommendedName>
        <fullName evidence="2">histidine kinase</fullName>
        <ecNumber evidence="2">2.7.13.3</ecNumber>
    </recommendedName>
</protein>
<dbReference type="InterPro" id="IPR001789">
    <property type="entry name" value="Sig_transdc_resp-reg_receiver"/>
</dbReference>
<keyword evidence="7" id="KW-0812">Transmembrane</keyword>
<evidence type="ECO:0000256" key="4">
    <source>
        <dbReference type="ARBA" id="ARBA00022679"/>
    </source>
</evidence>
<dbReference type="Pfam" id="PF00072">
    <property type="entry name" value="Response_reg"/>
    <property type="match status" value="1"/>
</dbReference>
<dbReference type="InterPro" id="IPR003594">
    <property type="entry name" value="HATPase_dom"/>
</dbReference>
<dbReference type="InterPro" id="IPR013655">
    <property type="entry name" value="PAS_fold_3"/>
</dbReference>
<evidence type="ECO:0000256" key="7">
    <source>
        <dbReference type="SAM" id="Phobius"/>
    </source>
</evidence>
<dbReference type="SUPFAM" id="SSF47384">
    <property type="entry name" value="Homodimeric domain of signal transducing histidine kinase"/>
    <property type="match status" value="1"/>
</dbReference>
<keyword evidence="7" id="KW-1133">Transmembrane helix</keyword>
<reference evidence="11 12" key="1">
    <citation type="submission" date="2022-10" db="EMBL/GenBank/DDBJ databases">
        <title>Janthinobacterium sp. hw3 Genome sequencing.</title>
        <authorList>
            <person name="Park S."/>
        </authorList>
    </citation>
    <scope>NUCLEOTIDE SEQUENCE [LARGE SCALE GENOMIC DNA]</scope>
    <source>
        <strain evidence="12">hw3</strain>
    </source>
</reference>
<feature type="transmembrane region" description="Helical" evidence="7">
    <location>
        <begin position="12"/>
        <end position="37"/>
    </location>
</feature>
<dbReference type="Gene3D" id="3.30.450.20">
    <property type="entry name" value="PAS domain"/>
    <property type="match status" value="1"/>
</dbReference>
<evidence type="ECO:0000256" key="1">
    <source>
        <dbReference type="ARBA" id="ARBA00000085"/>
    </source>
</evidence>
<keyword evidence="4" id="KW-0808">Transferase</keyword>
<organism evidence="11 12">
    <name type="scientific">Janthinobacterium fluminis</name>
    <dbReference type="NCBI Taxonomy" id="2987524"/>
    <lineage>
        <taxon>Bacteria</taxon>
        <taxon>Pseudomonadati</taxon>
        <taxon>Pseudomonadota</taxon>
        <taxon>Betaproteobacteria</taxon>
        <taxon>Burkholderiales</taxon>
        <taxon>Oxalobacteraceae</taxon>
        <taxon>Janthinobacterium</taxon>
    </lineage>
</organism>
<dbReference type="InterPro" id="IPR036097">
    <property type="entry name" value="HisK_dim/P_sf"/>
</dbReference>
<keyword evidence="5" id="KW-0418">Kinase</keyword>
<dbReference type="Gene3D" id="3.40.50.2300">
    <property type="match status" value="1"/>
</dbReference>
<dbReference type="SMART" id="SM00387">
    <property type="entry name" value="HATPase_c"/>
    <property type="match status" value="1"/>
</dbReference>
<dbReference type="Pfam" id="PF00512">
    <property type="entry name" value="HisKA"/>
    <property type="match status" value="1"/>
</dbReference>
<feature type="non-terminal residue" evidence="11">
    <location>
        <position position="791"/>
    </location>
</feature>
<dbReference type="InterPro" id="IPR001610">
    <property type="entry name" value="PAC"/>
</dbReference>
<evidence type="ECO:0000313" key="12">
    <source>
        <dbReference type="Proteomes" id="UP001221208"/>
    </source>
</evidence>
<evidence type="ECO:0000256" key="3">
    <source>
        <dbReference type="ARBA" id="ARBA00022553"/>
    </source>
</evidence>
<dbReference type="CDD" id="cd00130">
    <property type="entry name" value="PAS"/>
    <property type="match status" value="1"/>
</dbReference>